<keyword evidence="2" id="KW-1185">Reference proteome</keyword>
<gene>
    <name evidence="1" type="ORF">P4T90_21465</name>
</gene>
<sequence length="89" mass="10396">MLNELKNMDEGLKTFLCEIIFKERINSQGEIFELAAQDGYEETKVNKALEIFLYNNLIDKVQGIMPFPMKGDFLISDSRYHELKKNGYL</sequence>
<evidence type="ECO:0000313" key="2">
    <source>
        <dbReference type="Proteomes" id="UP001341444"/>
    </source>
</evidence>
<dbReference type="Proteomes" id="UP001341444">
    <property type="component" value="Unassembled WGS sequence"/>
</dbReference>
<comment type="caution">
    <text evidence="1">The sequence shown here is derived from an EMBL/GenBank/DDBJ whole genome shotgun (WGS) entry which is preliminary data.</text>
</comment>
<protein>
    <submittedName>
        <fullName evidence="1">Uncharacterized protein</fullName>
    </submittedName>
</protein>
<proteinExistence type="predicted"/>
<dbReference type="RefSeq" id="WP_066270848.1">
    <property type="nucleotide sequence ID" value="NZ_JARMAB010000038.1"/>
</dbReference>
<evidence type="ECO:0000313" key="1">
    <source>
        <dbReference type="EMBL" id="MED1205607.1"/>
    </source>
</evidence>
<reference evidence="1 2" key="1">
    <citation type="submission" date="2023-03" db="EMBL/GenBank/DDBJ databases">
        <title>Bacillus Genome Sequencing.</title>
        <authorList>
            <person name="Dunlap C."/>
        </authorList>
    </citation>
    <scope>NUCLEOTIDE SEQUENCE [LARGE SCALE GENOMIC DNA]</scope>
    <source>
        <strain evidence="1 2">B-23453</strain>
    </source>
</reference>
<organism evidence="1 2">
    <name type="scientific">Heyndrickxia acidicola</name>
    <dbReference type="NCBI Taxonomy" id="209389"/>
    <lineage>
        <taxon>Bacteria</taxon>
        <taxon>Bacillati</taxon>
        <taxon>Bacillota</taxon>
        <taxon>Bacilli</taxon>
        <taxon>Bacillales</taxon>
        <taxon>Bacillaceae</taxon>
        <taxon>Heyndrickxia</taxon>
    </lineage>
</organism>
<name>A0ABU6MQV6_9BACI</name>
<dbReference type="EMBL" id="JARMAB010000038">
    <property type="protein sequence ID" value="MED1205607.1"/>
    <property type="molecule type" value="Genomic_DNA"/>
</dbReference>
<accession>A0ABU6MQV6</accession>